<dbReference type="SUPFAM" id="SSF47240">
    <property type="entry name" value="Ferritin-like"/>
    <property type="match status" value="1"/>
</dbReference>
<dbReference type="AlphaFoldDB" id="A0A494T5I0"/>
<feature type="domain" description="DUF6306" evidence="1">
    <location>
        <begin position="26"/>
        <end position="152"/>
    </location>
</feature>
<dbReference type="KEGG" id="spha:D3Y57_00540"/>
<dbReference type="Pfam" id="PF19825">
    <property type="entry name" value="DUF6306"/>
    <property type="match status" value="1"/>
</dbReference>
<dbReference type="OrthoDB" id="9778912at2"/>
<dbReference type="GeneID" id="39491121"/>
<dbReference type="InterPro" id="IPR009078">
    <property type="entry name" value="Ferritin-like_SF"/>
</dbReference>
<dbReference type="Proteomes" id="UP000276254">
    <property type="component" value="Plasmid unnamed2"/>
</dbReference>
<evidence type="ECO:0000313" key="3">
    <source>
        <dbReference type="Proteomes" id="UP000276254"/>
    </source>
</evidence>
<evidence type="ECO:0000259" key="1">
    <source>
        <dbReference type="Pfam" id="PF19825"/>
    </source>
</evidence>
<accession>A0A494T5I0</accession>
<sequence>MIDEPASPVCYASQSDDVYMGYAGRDEIAAALNALLEAERAGARVTLESAKAFSDPALADLVQAIHADEAQWCAMLAGQIKRIGVIPSAACGAFYGKAMAIVDPCERLTFLNRGQAWVVRKLDDLLPRVRDEKLHAALAEMKMSHVENILHAEQCIADTGD</sequence>
<gene>
    <name evidence="2" type="ORF">D3Y57_00540</name>
</gene>
<geneLocation type="plasmid" evidence="2">
    <name>unnamed2</name>
</geneLocation>
<keyword evidence="3" id="KW-1185">Reference proteome</keyword>
<keyword evidence="2" id="KW-0614">Plasmid</keyword>
<evidence type="ECO:0000313" key="2">
    <source>
        <dbReference type="EMBL" id="AYJ84627.1"/>
    </source>
</evidence>
<dbReference type="InterPro" id="IPR046273">
    <property type="entry name" value="DUF6306"/>
</dbReference>
<name>A0A494T5I0_SPHPE</name>
<organism evidence="2 3">
    <name type="scientific">Sphingomonas paeninsulae</name>
    <dbReference type="NCBI Taxonomy" id="2319844"/>
    <lineage>
        <taxon>Bacteria</taxon>
        <taxon>Pseudomonadati</taxon>
        <taxon>Pseudomonadota</taxon>
        <taxon>Alphaproteobacteria</taxon>
        <taxon>Sphingomonadales</taxon>
        <taxon>Sphingomonadaceae</taxon>
        <taxon>Sphingomonas</taxon>
    </lineage>
</organism>
<reference evidence="2 3" key="1">
    <citation type="submission" date="2018-09" db="EMBL/GenBank/DDBJ databases">
        <title>Sphingomonas peninsula sp. nov., isolated from fildes peninsula, Antarctic soil.</title>
        <authorList>
            <person name="Yingchao G."/>
        </authorList>
    </citation>
    <scope>NUCLEOTIDE SEQUENCE [LARGE SCALE GENOMIC DNA]</scope>
    <source>
        <strain evidence="2 3">YZ-8</strain>
        <plasmid evidence="2 3">unnamed2</plasmid>
    </source>
</reference>
<dbReference type="EMBL" id="CP032827">
    <property type="protein sequence ID" value="AYJ84627.1"/>
    <property type="molecule type" value="Genomic_DNA"/>
</dbReference>
<proteinExistence type="predicted"/>
<dbReference type="RefSeq" id="WP_121150366.1">
    <property type="nucleotide sequence ID" value="NZ_CP032827.1"/>
</dbReference>
<protein>
    <recommendedName>
        <fullName evidence="1">DUF6306 domain-containing protein</fullName>
    </recommendedName>
</protein>